<keyword evidence="3" id="KW-0201">Cytochrome c-type biogenesis</keyword>
<reference evidence="8 9" key="1">
    <citation type="submission" date="2020-03" db="EMBL/GenBank/DDBJ databases">
        <title>Propioniciclava sp. nov., isolated from Hydrophilus acuminatus.</title>
        <authorList>
            <person name="Hyun D.-W."/>
            <person name="Bae J.-W."/>
        </authorList>
    </citation>
    <scope>NUCLEOTIDE SEQUENCE [LARGE SCALE GENOMIC DNA]</scope>
    <source>
        <strain evidence="8 9">HDW11</strain>
    </source>
</reference>
<dbReference type="PANTHER" id="PTHR31566">
    <property type="entry name" value="CYTOCHROME C BIOGENESIS PROTEIN CCS1, CHLOROPLASTIC"/>
    <property type="match status" value="1"/>
</dbReference>
<dbReference type="Proteomes" id="UP000501058">
    <property type="component" value="Chromosome"/>
</dbReference>
<protein>
    <submittedName>
        <fullName evidence="8">Cytochrome c biogenesis protein ResB</fullName>
    </submittedName>
</protein>
<feature type="transmembrane region" description="Helical" evidence="6">
    <location>
        <begin position="411"/>
        <end position="430"/>
    </location>
</feature>
<dbReference type="Pfam" id="PF05140">
    <property type="entry name" value="ResB"/>
    <property type="match status" value="1"/>
</dbReference>
<dbReference type="InterPro" id="IPR023494">
    <property type="entry name" value="Cyt_c_bgen_Ccs1/CcsB/ResB"/>
</dbReference>
<keyword evidence="5 6" id="KW-0472">Membrane</keyword>
<feature type="domain" description="ResB-like" evidence="7">
    <location>
        <begin position="39"/>
        <end position="441"/>
    </location>
</feature>
<feature type="transmembrane region" description="Helical" evidence="6">
    <location>
        <begin position="40"/>
        <end position="58"/>
    </location>
</feature>
<dbReference type="InterPro" id="IPR007816">
    <property type="entry name" value="ResB-like_domain"/>
</dbReference>
<dbReference type="EMBL" id="CP049865">
    <property type="protein sequence ID" value="QIK71974.1"/>
    <property type="molecule type" value="Genomic_DNA"/>
</dbReference>
<accession>A0A6G7Y510</accession>
<feature type="transmembrane region" description="Helical" evidence="6">
    <location>
        <begin position="89"/>
        <end position="116"/>
    </location>
</feature>
<feature type="transmembrane region" description="Helical" evidence="6">
    <location>
        <begin position="197"/>
        <end position="218"/>
    </location>
</feature>
<dbReference type="GO" id="GO:0016020">
    <property type="term" value="C:membrane"/>
    <property type="evidence" value="ECO:0007669"/>
    <property type="project" value="UniProtKB-SubCell"/>
</dbReference>
<evidence type="ECO:0000256" key="6">
    <source>
        <dbReference type="SAM" id="Phobius"/>
    </source>
</evidence>
<evidence type="ECO:0000256" key="1">
    <source>
        <dbReference type="ARBA" id="ARBA00004141"/>
    </source>
</evidence>
<sequence length="457" mass="50079">MSIETRPTVDHGAEAPEEHHDLSVGELFRRLYALFYNKRFGLLLILAMAVLTLVGVLFPQAPGEVLADPESSAQWLAGQEGRYGNWTGVLAAVGIFGVFSAIPFKVVTILLALSIIACTTHRLPLLYNQAMKPRVRVRPTFFDHARVRATAVVKGDEAAAAEAVRQRLLKERYRVTTGEDGVPLYADRNRFAPFGTVVAHAAFVVILAGVFITSTFGFRVDDLSVPIGTRVEVGRDTGLAVEATSFKDSYNPDGSPNDYVSDLVLFHDGQQVASQTVRVNAPLNWNGWSLNQASFGIAADLKVSAADGSVVFDQSIPLVYQTQDRQYAYGRIDLPEQQLQIYLITPASGKVVDDIPAGKAQIEVYPFGAEKPSFQTILTPGEAVTGADHSWTFARERQYTGLMLSRDPGAVWVWVGSAMLAIGTCWTMFLRHKRIWVRLEPVKGARACPSPRPTVTT</sequence>
<evidence type="ECO:0000256" key="5">
    <source>
        <dbReference type="ARBA" id="ARBA00023136"/>
    </source>
</evidence>
<evidence type="ECO:0000259" key="7">
    <source>
        <dbReference type="Pfam" id="PF05140"/>
    </source>
</evidence>
<keyword evidence="2 6" id="KW-0812">Transmembrane</keyword>
<proteinExistence type="predicted"/>
<name>A0A6G7Y510_9ACTN</name>
<keyword evidence="4 6" id="KW-1133">Transmembrane helix</keyword>
<evidence type="ECO:0000256" key="3">
    <source>
        <dbReference type="ARBA" id="ARBA00022748"/>
    </source>
</evidence>
<evidence type="ECO:0000256" key="4">
    <source>
        <dbReference type="ARBA" id="ARBA00022989"/>
    </source>
</evidence>
<evidence type="ECO:0000313" key="8">
    <source>
        <dbReference type="EMBL" id="QIK71974.1"/>
    </source>
</evidence>
<organism evidence="8 9">
    <name type="scientific">Propioniciclava coleopterorum</name>
    <dbReference type="NCBI Taxonomy" id="2714937"/>
    <lineage>
        <taxon>Bacteria</taxon>
        <taxon>Bacillati</taxon>
        <taxon>Actinomycetota</taxon>
        <taxon>Actinomycetes</taxon>
        <taxon>Propionibacteriales</taxon>
        <taxon>Propionibacteriaceae</taxon>
        <taxon>Propioniciclava</taxon>
    </lineage>
</organism>
<dbReference type="GO" id="GO:0017004">
    <property type="term" value="P:cytochrome complex assembly"/>
    <property type="evidence" value="ECO:0007669"/>
    <property type="project" value="UniProtKB-KW"/>
</dbReference>
<dbReference type="KEGG" id="prv:G7070_06480"/>
<gene>
    <name evidence="8" type="ORF">G7070_06480</name>
</gene>
<comment type="subcellular location">
    <subcellularLocation>
        <location evidence="1">Membrane</location>
        <topology evidence="1">Multi-pass membrane protein</topology>
    </subcellularLocation>
</comment>
<evidence type="ECO:0000313" key="9">
    <source>
        <dbReference type="Proteomes" id="UP000501058"/>
    </source>
</evidence>
<dbReference type="RefSeq" id="WP_166232883.1">
    <property type="nucleotide sequence ID" value="NZ_CP049865.1"/>
</dbReference>
<keyword evidence="9" id="KW-1185">Reference proteome</keyword>
<dbReference type="AlphaFoldDB" id="A0A6G7Y510"/>
<evidence type="ECO:0000256" key="2">
    <source>
        <dbReference type="ARBA" id="ARBA00022692"/>
    </source>
</evidence>
<dbReference type="PANTHER" id="PTHR31566:SF0">
    <property type="entry name" value="CYTOCHROME C BIOGENESIS PROTEIN CCS1, CHLOROPLASTIC"/>
    <property type="match status" value="1"/>
</dbReference>